<dbReference type="SUPFAM" id="SSF53822">
    <property type="entry name" value="Periplasmic binding protein-like I"/>
    <property type="match status" value="1"/>
</dbReference>
<dbReference type="EMBL" id="CP013109">
    <property type="protein sequence ID" value="APG93261.1"/>
    <property type="molecule type" value="Genomic_DNA"/>
</dbReference>
<evidence type="ECO:0000313" key="6">
    <source>
        <dbReference type="EMBL" id="APG93261.1"/>
    </source>
</evidence>
<keyword evidence="4" id="KW-0732">Signal</keyword>
<geneLocation type="plasmid" evidence="6 7">
    <name>B</name>
</geneLocation>
<dbReference type="SMART" id="SM00354">
    <property type="entry name" value="HTH_LACI"/>
    <property type="match status" value="1"/>
</dbReference>
<reference evidence="6 7" key="1">
    <citation type="submission" date="2015-10" db="EMBL/GenBank/DDBJ databases">
        <title>Genomic differences between typical nodule nitrogen-fixing rhizobial strains and those coming from bean seeds.</title>
        <authorList>
            <person name="Peralta H."/>
            <person name="Aguilar-Vera A."/>
            <person name="Diaz R."/>
            <person name="Mora Y."/>
            <person name="Martinez-Batallar G."/>
            <person name="Salazar E."/>
            <person name="Vargas-Lagunas C."/>
            <person name="Encarnacion S."/>
            <person name="Girard L."/>
            <person name="Mora J."/>
        </authorList>
    </citation>
    <scope>NUCLEOTIDE SEQUENCE [LARGE SCALE GENOMIC DNA]</scope>
    <source>
        <strain evidence="6 7">CFNEI 73</strain>
        <plasmid evidence="6 7">B</plasmid>
    </source>
</reference>
<feature type="domain" description="HTH lacI-type" evidence="5">
    <location>
        <begin position="58"/>
        <end position="112"/>
    </location>
</feature>
<sequence length="405" mass="44191">MKSSARFASIYRVPASAALLLRCCIDAVDGLIDIHQNTSCLCILSDDDLSDRAMTKRPTIGDLARESGLSVATVDRLLNARHPVREETARRVYEAARALGYPTARLMEQRRQRNLPDYRLGFILKKPAHPFFAGLAREVEAAVKAASSFHGIPSIEFVTSNAPGDLVVLLKNMGARCDAIAMVAPDHPTITEVVEDLKVKGVPVFSLLSDFAAGARAGYVGLNNRQVGRTAAWMVAKAAKRPGKVAVFVASHRCLGEELREIGFRSYFRENAQSFEVLATLVSPETRQLTYEATLDLIHHEPELVGFYVPGGAMEGAIAALREGRESRDLVAIVNEITPDSRAALADGVITMAIATPLRRLCRELTTLMARVIETGTAIPSGQIDLPFDIYLPENVPNSTEIREL</sequence>
<dbReference type="InterPro" id="IPR028082">
    <property type="entry name" value="Peripla_BP_I"/>
</dbReference>
<protein>
    <submittedName>
        <fullName evidence="6">Transcriptional regulator, LacI family</fullName>
    </submittedName>
</protein>
<dbReference type="GO" id="GO:0000976">
    <property type="term" value="F:transcription cis-regulatory region binding"/>
    <property type="evidence" value="ECO:0007669"/>
    <property type="project" value="TreeGrafter"/>
</dbReference>
<evidence type="ECO:0000259" key="5">
    <source>
        <dbReference type="PROSITE" id="PS50932"/>
    </source>
</evidence>
<evidence type="ECO:0000256" key="3">
    <source>
        <dbReference type="ARBA" id="ARBA00023163"/>
    </source>
</evidence>
<dbReference type="Gene3D" id="1.10.260.40">
    <property type="entry name" value="lambda repressor-like DNA-binding domains"/>
    <property type="match status" value="1"/>
</dbReference>
<dbReference type="Gene3D" id="3.40.50.2300">
    <property type="match status" value="2"/>
</dbReference>
<dbReference type="PANTHER" id="PTHR30146">
    <property type="entry name" value="LACI-RELATED TRANSCRIPTIONAL REPRESSOR"/>
    <property type="match status" value="1"/>
</dbReference>
<feature type="signal peptide" evidence="4">
    <location>
        <begin position="1"/>
        <end position="17"/>
    </location>
</feature>
<keyword evidence="2" id="KW-0238">DNA-binding</keyword>
<dbReference type="CDD" id="cd01392">
    <property type="entry name" value="HTH_LacI"/>
    <property type="match status" value="1"/>
</dbReference>
<evidence type="ECO:0000256" key="4">
    <source>
        <dbReference type="SAM" id="SignalP"/>
    </source>
</evidence>
<keyword evidence="1" id="KW-0805">Transcription regulation</keyword>
<dbReference type="Pfam" id="PF00356">
    <property type="entry name" value="LacI"/>
    <property type="match status" value="1"/>
</dbReference>
<feature type="chain" id="PRO_5010308061" evidence="4">
    <location>
        <begin position="18"/>
        <end position="405"/>
    </location>
</feature>
<dbReference type="KEGG" id="same:SAMCFNEI73_pB0061"/>
<organism evidence="6 7">
    <name type="scientific">Sinorhizobium americanum</name>
    <dbReference type="NCBI Taxonomy" id="194963"/>
    <lineage>
        <taxon>Bacteria</taxon>
        <taxon>Pseudomonadati</taxon>
        <taxon>Pseudomonadota</taxon>
        <taxon>Alphaproteobacteria</taxon>
        <taxon>Hyphomicrobiales</taxon>
        <taxon>Rhizobiaceae</taxon>
        <taxon>Sinorhizobium/Ensifer group</taxon>
        <taxon>Sinorhizobium</taxon>
    </lineage>
</organism>
<dbReference type="SUPFAM" id="SSF47413">
    <property type="entry name" value="lambda repressor-like DNA-binding domains"/>
    <property type="match status" value="1"/>
</dbReference>
<keyword evidence="6" id="KW-0614">Plasmid</keyword>
<dbReference type="PANTHER" id="PTHR30146:SF152">
    <property type="entry name" value="TRANSCRIPTIONAL REGULATORY PROTEIN"/>
    <property type="match status" value="1"/>
</dbReference>
<dbReference type="CDD" id="cd06307">
    <property type="entry name" value="PBP1_sugar_binding"/>
    <property type="match status" value="1"/>
</dbReference>
<accession>A0A1L3LT41</accession>
<dbReference type="AlphaFoldDB" id="A0A1L3LT41"/>
<keyword evidence="7" id="KW-1185">Reference proteome</keyword>
<evidence type="ECO:0000256" key="2">
    <source>
        <dbReference type="ARBA" id="ARBA00023125"/>
    </source>
</evidence>
<name>A0A1L3LT41_9HYPH</name>
<dbReference type="Proteomes" id="UP000182306">
    <property type="component" value="Plasmid B"/>
</dbReference>
<evidence type="ECO:0000256" key="1">
    <source>
        <dbReference type="ARBA" id="ARBA00023015"/>
    </source>
</evidence>
<dbReference type="InterPro" id="IPR010982">
    <property type="entry name" value="Lambda_DNA-bd_dom_sf"/>
</dbReference>
<proteinExistence type="predicted"/>
<dbReference type="Pfam" id="PF13407">
    <property type="entry name" value="Peripla_BP_4"/>
    <property type="match status" value="1"/>
</dbReference>
<evidence type="ECO:0000313" key="7">
    <source>
        <dbReference type="Proteomes" id="UP000182306"/>
    </source>
</evidence>
<keyword evidence="3" id="KW-0804">Transcription</keyword>
<dbReference type="InterPro" id="IPR025997">
    <property type="entry name" value="SBP_2_dom"/>
</dbReference>
<dbReference type="InterPro" id="IPR000843">
    <property type="entry name" value="HTH_LacI"/>
</dbReference>
<gene>
    <name evidence="6" type="ORF">SAMCFNEI73_pB0061</name>
</gene>
<dbReference type="PROSITE" id="PS50932">
    <property type="entry name" value="HTH_LACI_2"/>
    <property type="match status" value="1"/>
</dbReference>
<dbReference type="GO" id="GO:0003700">
    <property type="term" value="F:DNA-binding transcription factor activity"/>
    <property type="evidence" value="ECO:0007669"/>
    <property type="project" value="TreeGrafter"/>
</dbReference>